<name>A0AAP0BNU8_9ASPA</name>
<evidence type="ECO:0000313" key="2">
    <source>
        <dbReference type="Proteomes" id="UP001418222"/>
    </source>
</evidence>
<dbReference type="AlphaFoldDB" id="A0AAP0BNU8"/>
<dbReference type="AntiFam" id="ANF00025">
    <property type="entry name" value="Antisense to 23S rRNA"/>
</dbReference>
<keyword evidence="2" id="KW-1185">Reference proteome</keyword>
<dbReference type="EMBL" id="JBBWWQ010000007">
    <property type="protein sequence ID" value="KAK8943239.1"/>
    <property type="molecule type" value="Genomic_DNA"/>
</dbReference>
<protein>
    <submittedName>
        <fullName evidence="1">Uncharacterized protein</fullName>
    </submittedName>
</protein>
<proteinExistence type="predicted"/>
<gene>
    <name evidence="1" type="ORF">KSP39_PZI009085</name>
</gene>
<dbReference type="Proteomes" id="UP001418222">
    <property type="component" value="Unassembled WGS sequence"/>
</dbReference>
<accession>A0AAP0BNU8</accession>
<organism evidence="1 2">
    <name type="scientific">Platanthera zijinensis</name>
    <dbReference type="NCBI Taxonomy" id="2320716"/>
    <lineage>
        <taxon>Eukaryota</taxon>
        <taxon>Viridiplantae</taxon>
        <taxon>Streptophyta</taxon>
        <taxon>Embryophyta</taxon>
        <taxon>Tracheophyta</taxon>
        <taxon>Spermatophyta</taxon>
        <taxon>Magnoliopsida</taxon>
        <taxon>Liliopsida</taxon>
        <taxon>Asparagales</taxon>
        <taxon>Orchidaceae</taxon>
        <taxon>Orchidoideae</taxon>
        <taxon>Orchideae</taxon>
        <taxon>Orchidinae</taxon>
        <taxon>Platanthera</taxon>
    </lineage>
</organism>
<reference evidence="1 2" key="1">
    <citation type="journal article" date="2022" name="Nat. Plants">
        <title>Genomes of leafy and leafless Platanthera orchids illuminate the evolution of mycoheterotrophy.</title>
        <authorList>
            <person name="Li M.H."/>
            <person name="Liu K.W."/>
            <person name="Li Z."/>
            <person name="Lu H.C."/>
            <person name="Ye Q.L."/>
            <person name="Zhang D."/>
            <person name="Wang J.Y."/>
            <person name="Li Y.F."/>
            <person name="Zhong Z.M."/>
            <person name="Liu X."/>
            <person name="Yu X."/>
            <person name="Liu D.K."/>
            <person name="Tu X.D."/>
            <person name="Liu B."/>
            <person name="Hao Y."/>
            <person name="Liao X.Y."/>
            <person name="Jiang Y.T."/>
            <person name="Sun W.H."/>
            <person name="Chen J."/>
            <person name="Chen Y.Q."/>
            <person name="Ai Y."/>
            <person name="Zhai J.W."/>
            <person name="Wu S.S."/>
            <person name="Zhou Z."/>
            <person name="Hsiao Y.Y."/>
            <person name="Wu W.L."/>
            <person name="Chen Y.Y."/>
            <person name="Lin Y.F."/>
            <person name="Hsu J.L."/>
            <person name="Li C.Y."/>
            <person name="Wang Z.W."/>
            <person name="Zhao X."/>
            <person name="Zhong W.Y."/>
            <person name="Ma X.K."/>
            <person name="Ma L."/>
            <person name="Huang J."/>
            <person name="Chen G.Z."/>
            <person name="Huang M.Z."/>
            <person name="Huang L."/>
            <person name="Peng D.H."/>
            <person name="Luo Y.B."/>
            <person name="Zou S.Q."/>
            <person name="Chen S.P."/>
            <person name="Lan S."/>
            <person name="Tsai W.C."/>
            <person name="Van de Peer Y."/>
            <person name="Liu Z.J."/>
        </authorList>
    </citation>
    <scope>NUCLEOTIDE SEQUENCE [LARGE SCALE GENOMIC DNA]</scope>
    <source>
        <strain evidence="1">Lor287</strain>
    </source>
</reference>
<comment type="caution">
    <text evidence="1">The sequence shown here is derived from an EMBL/GenBank/DDBJ whole genome shotgun (WGS) entry which is preliminary data.</text>
</comment>
<evidence type="ECO:0000313" key="1">
    <source>
        <dbReference type="EMBL" id="KAK8943239.1"/>
    </source>
</evidence>
<sequence length="72" mass="8406">MQGVLSRYTIRAGCYLYDKKFRYLKTIRVSADAKLITLLLPTFQHQAGVKLYTSCYHLAESYIFNKHLLPFS</sequence>